<feature type="domain" description="DUF4200" evidence="3">
    <location>
        <begin position="277"/>
        <end position="410"/>
    </location>
</feature>
<gene>
    <name evidence="4" type="ORF">COHA_006114</name>
</gene>
<proteinExistence type="predicted"/>
<sequence>MMQATLARSLCAAAAQPVAAQKPAAQARACLHSTASLRQQRAAAGLQGVQQRRAAAAARRPRLAVAASINYGAEWSTPQDAYLTVGLSHCYAKNEDGKLVDQYVIEPITANSLECMANGAKTSFMHVFSLRLGEALARDKSAFPEEFAQGMFCEDYETRCDACARTWMRPHALDNLLDIVPLGQLKSSFNYSTVDKRVLNLENVVNDDDNIKQDLSIDVYGRKAKEEAAAKVAGSKAPAPAAKAEEVEEEDDMDALLSVEQQPAPLVLPEVTPATRLLEKRRQQFEADERLDAAKTAYATQARAGGLEKCNTRLPLFEVAFRAREEALKRRDLELQESLLRFTRFLQENDAKRAKAQRRAADEERLRGEREAEITRLHGEAEACRAHREAMQAQLAKVARHQAYLQGVVEAGYSFQETEDVLARHATLRAANADLQAAQAAATAEAEAVRAATAALMRARSAEVLDLNNRLGALKKEAEAAAAEAAALEAGREYTLRAAAARALELGQVTAAAASLYQRVLQRSKVARPHDEASPLAQLEAVAHYLGDLRAALEAQAAWRAAAGGSSSGHGWMRAGAANNLLGHRATMLS</sequence>
<dbReference type="InterPro" id="IPR025252">
    <property type="entry name" value="DUF4200"/>
</dbReference>
<dbReference type="GO" id="GO:0005856">
    <property type="term" value="C:cytoskeleton"/>
    <property type="evidence" value="ECO:0007669"/>
    <property type="project" value="UniProtKB-ARBA"/>
</dbReference>
<name>A0AAD5DLU5_9CHLO</name>
<keyword evidence="5" id="KW-1185">Reference proteome</keyword>
<evidence type="ECO:0000259" key="3">
    <source>
        <dbReference type="Pfam" id="PF13863"/>
    </source>
</evidence>
<evidence type="ECO:0000256" key="2">
    <source>
        <dbReference type="SAM" id="Coils"/>
    </source>
</evidence>
<dbReference type="PANTHER" id="PTHR21683">
    <property type="entry name" value="COILED-COIL DOMAIN-CONTAINING PROTEIN 42 LIKE-2-LIKE-RELATED"/>
    <property type="match status" value="1"/>
</dbReference>
<evidence type="ECO:0000313" key="5">
    <source>
        <dbReference type="Proteomes" id="UP001205105"/>
    </source>
</evidence>
<dbReference type="Pfam" id="PF13863">
    <property type="entry name" value="DUF4200"/>
    <property type="match status" value="1"/>
</dbReference>
<dbReference type="InterPro" id="IPR051147">
    <property type="entry name" value="CFAP_domain-containing"/>
</dbReference>
<dbReference type="PANTHER" id="PTHR21683:SF2">
    <property type="entry name" value="COILED-COIL DOMAIN-CONTAINING PROTEIN 42 LIKE-2-LIKE"/>
    <property type="match status" value="1"/>
</dbReference>
<evidence type="ECO:0000256" key="1">
    <source>
        <dbReference type="ARBA" id="ARBA00023054"/>
    </source>
</evidence>
<keyword evidence="1 2" id="KW-0175">Coiled coil</keyword>
<feature type="coiled-coil region" evidence="2">
    <location>
        <begin position="464"/>
        <end position="491"/>
    </location>
</feature>
<dbReference type="EMBL" id="JADXDR010000083">
    <property type="protein sequence ID" value="KAI7840332.1"/>
    <property type="molecule type" value="Genomic_DNA"/>
</dbReference>
<protein>
    <recommendedName>
        <fullName evidence="3">DUF4200 domain-containing protein</fullName>
    </recommendedName>
</protein>
<organism evidence="4 5">
    <name type="scientific">Chlorella ohadii</name>
    <dbReference type="NCBI Taxonomy" id="2649997"/>
    <lineage>
        <taxon>Eukaryota</taxon>
        <taxon>Viridiplantae</taxon>
        <taxon>Chlorophyta</taxon>
        <taxon>core chlorophytes</taxon>
        <taxon>Trebouxiophyceae</taxon>
        <taxon>Chlorellales</taxon>
        <taxon>Chlorellaceae</taxon>
        <taxon>Chlorella clade</taxon>
        <taxon>Chlorella</taxon>
    </lineage>
</organism>
<dbReference type="Proteomes" id="UP001205105">
    <property type="component" value="Unassembled WGS sequence"/>
</dbReference>
<dbReference type="AlphaFoldDB" id="A0AAD5DLU5"/>
<comment type="caution">
    <text evidence="4">The sequence shown here is derived from an EMBL/GenBank/DDBJ whole genome shotgun (WGS) entry which is preliminary data.</text>
</comment>
<evidence type="ECO:0000313" key="4">
    <source>
        <dbReference type="EMBL" id="KAI7840332.1"/>
    </source>
</evidence>
<reference evidence="4" key="1">
    <citation type="submission" date="2020-11" db="EMBL/GenBank/DDBJ databases">
        <title>Chlorella ohadii genome sequencing and assembly.</title>
        <authorList>
            <person name="Murik O."/>
            <person name="Treves H."/>
            <person name="Kedem I."/>
            <person name="Shotland Y."/>
            <person name="Kaplan A."/>
        </authorList>
    </citation>
    <scope>NUCLEOTIDE SEQUENCE</scope>
    <source>
        <strain evidence="4">1</strain>
    </source>
</reference>
<accession>A0AAD5DLU5</accession>